<keyword evidence="3 4" id="KW-0732">Signal</keyword>
<dbReference type="AlphaFoldDB" id="A0AAW1LSJ1"/>
<dbReference type="PANTHER" id="PTHR46698:SF3">
    <property type="entry name" value="TENECTIN ISOFORM 1-RELATED"/>
    <property type="match status" value="1"/>
</dbReference>
<keyword evidence="7" id="KW-1185">Reference proteome</keyword>
<dbReference type="PANTHER" id="PTHR46698">
    <property type="entry name" value="CROSSVEINLESS 2"/>
    <property type="match status" value="1"/>
</dbReference>
<feature type="domain" description="VWFC" evidence="5">
    <location>
        <begin position="29"/>
        <end position="91"/>
    </location>
</feature>
<dbReference type="InterPro" id="IPR001007">
    <property type="entry name" value="VWF_dom"/>
</dbReference>
<dbReference type="Proteomes" id="UP001458880">
    <property type="component" value="Unassembled WGS sequence"/>
</dbReference>
<feature type="signal peptide" evidence="4">
    <location>
        <begin position="1"/>
        <end position="27"/>
    </location>
</feature>
<keyword evidence="2" id="KW-0964">Secreted</keyword>
<dbReference type="GO" id="GO:0005576">
    <property type="term" value="C:extracellular region"/>
    <property type="evidence" value="ECO:0007669"/>
    <property type="project" value="UniProtKB-SubCell"/>
</dbReference>
<evidence type="ECO:0000313" key="6">
    <source>
        <dbReference type="EMBL" id="KAK9736974.1"/>
    </source>
</evidence>
<proteinExistence type="predicted"/>
<evidence type="ECO:0000313" key="7">
    <source>
        <dbReference type="Proteomes" id="UP001458880"/>
    </source>
</evidence>
<gene>
    <name evidence="6" type="ORF">QE152_g11102</name>
</gene>
<dbReference type="InterPro" id="IPR052424">
    <property type="entry name" value="Kielin_Chordin-BMP_Reg"/>
</dbReference>
<organism evidence="6 7">
    <name type="scientific">Popillia japonica</name>
    <name type="common">Japanese beetle</name>
    <dbReference type="NCBI Taxonomy" id="7064"/>
    <lineage>
        <taxon>Eukaryota</taxon>
        <taxon>Metazoa</taxon>
        <taxon>Ecdysozoa</taxon>
        <taxon>Arthropoda</taxon>
        <taxon>Hexapoda</taxon>
        <taxon>Insecta</taxon>
        <taxon>Pterygota</taxon>
        <taxon>Neoptera</taxon>
        <taxon>Endopterygota</taxon>
        <taxon>Coleoptera</taxon>
        <taxon>Polyphaga</taxon>
        <taxon>Scarabaeiformia</taxon>
        <taxon>Scarabaeidae</taxon>
        <taxon>Rutelinae</taxon>
        <taxon>Popillia</taxon>
    </lineage>
</organism>
<evidence type="ECO:0000256" key="1">
    <source>
        <dbReference type="ARBA" id="ARBA00004613"/>
    </source>
</evidence>
<evidence type="ECO:0000256" key="2">
    <source>
        <dbReference type="ARBA" id="ARBA00022525"/>
    </source>
</evidence>
<name>A0AAW1LSJ1_POPJA</name>
<comment type="caution">
    <text evidence="6">The sequence shown here is derived from an EMBL/GenBank/DDBJ whole genome shotgun (WGS) entry which is preliminary data.</text>
</comment>
<evidence type="ECO:0000256" key="3">
    <source>
        <dbReference type="ARBA" id="ARBA00022729"/>
    </source>
</evidence>
<evidence type="ECO:0000256" key="4">
    <source>
        <dbReference type="SAM" id="SignalP"/>
    </source>
</evidence>
<dbReference type="SUPFAM" id="SSF57603">
    <property type="entry name" value="FnI-like domain"/>
    <property type="match status" value="3"/>
</dbReference>
<feature type="domain" description="VWFC" evidence="5">
    <location>
        <begin position="125"/>
        <end position="184"/>
    </location>
</feature>
<sequence length="515" mass="57285">MPRVLWFSVQLLCLLLDCPWWNRYVSADCWYNTARYREGQEVTTAEPCLNCTCSKATLVCYLRVCPKLPNPPPPGCILLYKYKACCPELICQDSPIASYYVEGRSETDDVDLLDRRYVDDGKKACIVNGTIYAPGSAMDSSTFCEYCYCLGGKERCVKPKCLLPVEGCTPVYSANSCCPVHYNCNESHVRTSTTTISPQFLQDSCLVAGKIYRKGHKILGVGHSACDNCYCIRGLVRCEPLSCAPPLLGCLPVIKPGECCAASYNCSGAIETRPEPNYGNFPIVSKEYAKFRKEVTTNKRDHSQSTGNSIPTTKAHRISGYYGTTRHFAGNTLQRSTAKPYDKIRTTTIYPENVYRYEDETKAENEELEPIQSRINTKSGNEDEFSSEAVDSTSTTEFTTLEYTTTEVANQSNSTDNEVTMLASTIFDFFTQELFKDVSDEDLTTDSSTTTETTTLFNVDSITVKTVTNSTDCIEKVEADSQPNKIINNNNNTVEKIGSKNGNLSVEDDVTVVEK</sequence>
<reference evidence="6 7" key="1">
    <citation type="journal article" date="2024" name="BMC Genomics">
        <title>De novo assembly and annotation of Popillia japonica's genome with initial clues to its potential as an invasive pest.</title>
        <authorList>
            <person name="Cucini C."/>
            <person name="Boschi S."/>
            <person name="Funari R."/>
            <person name="Cardaioli E."/>
            <person name="Iannotti N."/>
            <person name="Marturano G."/>
            <person name="Paoli F."/>
            <person name="Bruttini M."/>
            <person name="Carapelli A."/>
            <person name="Frati F."/>
            <person name="Nardi F."/>
        </authorList>
    </citation>
    <scope>NUCLEOTIDE SEQUENCE [LARGE SCALE GENOMIC DNA]</scope>
    <source>
        <strain evidence="6">DMR45628</strain>
    </source>
</reference>
<dbReference type="Gene3D" id="6.20.200.20">
    <property type="match status" value="1"/>
</dbReference>
<dbReference type="EMBL" id="JASPKY010000106">
    <property type="protein sequence ID" value="KAK9736974.1"/>
    <property type="molecule type" value="Genomic_DNA"/>
</dbReference>
<feature type="chain" id="PRO_5043957207" description="VWFC domain-containing protein" evidence="4">
    <location>
        <begin position="28"/>
        <end position="515"/>
    </location>
</feature>
<protein>
    <recommendedName>
        <fullName evidence="5">VWFC domain-containing protein</fullName>
    </recommendedName>
</protein>
<comment type="subcellular location">
    <subcellularLocation>
        <location evidence="1">Secreted</location>
    </subcellularLocation>
</comment>
<evidence type="ECO:0000259" key="5">
    <source>
        <dbReference type="SMART" id="SM00214"/>
    </source>
</evidence>
<accession>A0AAW1LSJ1</accession>
<feature type="domain" description="VWFC" evidence="5">
    <location>
        <begin position="205"/>
        <end position="266"/>
    </location>
</feature>
<dbReference type="SMART" id="SM00214">
    <property type="entry name" value="VWC"/>
    <property type="match status" value="3"/>
</dbReference>